<dbReference type="OrthoDB" id="1997677at2"/>
<accession>A0A5C5GDC6</accession>
<dbReference type="PANTHER" id="PTHR21461:SF69">
    <property type="entry name" value="GLYCOSYLTRANSFERASE FAMILY 92 PROTEIN"/>
    <property type="match status" value="1"/>
</dbReference>
<dbReference type="GO" id="GO:0005737">
    <property type="term" value="C:cytoplasm"/>
    <property type="evidence" value="ECO:0007669"/>
    <property type="project" value="TreeGrafter"/>
</dbReference>
<evidence type="ECO:0000256" key="3">
    <source>
        <dbReference type="ARBA" id="ARBA00022989"/>
    </source>
</evidence>
<dbReference type="InterPro" id="IPR029044">
    <property type="entry name" value="Nucleotide-diphossugar_trans"/>
</dbReference>
<dbReference type="GO" id="GO:0016757">
    <property type="term" value="F:glycosyltransferase activity"/>
    <property type="evidence" value="ECO:0007669"/>
    <property type="project" value="TreeGrafter"/>
</dbReference>
<keyword evidence="4" id="KW-0808">Transferase</keyword>
<dbReference type="EMBL" id="VFFF01000002">
    <property type="protein sequence ID" value="TNY31539.1"/>
    <property type="molecule type" value="Genomic_DNA"/>
</dbReference>
<organism evidence="4 5">
    <name type="scientific">Pelagovum pacificum</name>
    <dbReference type="NCBI Taxonomy" id="2588711"/>
    <lineage>
        <taxon>Bacteria</taxon>
        <taxon>Pseudomonadati</taxon>
        <taxon>Pseudomonadota</taxon>
        <taxon>Alphaproteobacteria</taxon>
        <taxon>Rhodobacterales</taxon>
        <taxon>Paracoccaceae</taxon>
        <taxon>Pelagovum</taxon>
    </lineage>
</organism>
<keyword evidence="3" id="KW-1133">Transmembrane helix</keyword>
<evidence type="ECO:0000256" key="2">
    <source>
        <dbReference type="ARBA" id="ARBA00022692"/>
    </source>
</evidence>
<evidence type="ECO:0000256" key="1">
    <source>
        <dbReference type="ARBA" id="ARBA00004167"/>
    </source>
</evidence>
<evidence type="ECO:0000313" key="4">
    <source>
        <dbReference type="EMBL" id="TNY31539.1"/>
    </source>
</evidence>
<name>A0A5C5GDC6_9RHOB</name>
<comment type="caution">
    <text evidence="4">The sequence shown here is derived from an EMBL/GenBank/DDBJ whole genome shotgun (WGS) entry which is preliminary data.</text>
</comment>
<dbReference type="SUPFAM" id="SSF53448">
    <property type="entry name" value="Nucleotide-diphospho-sugar transferases"/>
    <property type="match status" value="1"/>
</dbReference>
<dbReference type="PANTHER" id="PTHR21461">
    <property type="entry name" value="GLYCOSYLTRANSFERASE FAMILY 92 PROTEIN"/>
    <property type="match status" value="1"/>
</dbReference>
<dbReference type="GO" id="GO:0016020">
    <property type="term" value="C:membrane"/>
    <property type="evidence" value="ECO:0007669"/>
    <property type="project" value="UniProtKB-SubCell"/>
</dbReference>
<proteinExistence type="predicted"/>
<dbReference type="AlphaFoldDB" id="A0A5C5GDC6"/>
<comment type="subcellular location">
    <subcellularLocation>
        <location evidence="1">Membrane</location>
        <topology evidence="1">Single-pass membrane protein</topology>
    </subcellularLocation>
</comment>
<keyword evidence="2" id="KW-0812">Transmembrane</keyword>
<keyword evidence="3" id="KW-0472">Membrane</keyword>
<keyword evidence="5" id="KW-1185">Reference proteome</keyword>
<reference evidence="4 5" key="1">
    <citation type="submission" date="2019-06" db="EMBL/GenBank/DDBJ databases">
        <title>Genome of new Rhodobacteraceae sp. SM1903.</title>
        <authorList>
            <person name="Ren X."/>
        </authorList>
    </citation>
    <scope>NUCLEOTIDE SEQUENCE [LARGE SCALE GENOMIC DNA]</scope>
    <source>
        <strain evidence="4 5">SM1903</strain>
    </source>
</reference>
<gene>
    <name evidence="4" type="ORF">FHY64_16145</name>
</gene>
<protein>
    <submittedName>
        <fullName evidence="4">Glycosyltransferase family 2 protein</fullName>
    </submittedName>
</protein>
<dbReference type="RefSeq" id="WP_140196604.1">
    <property type="nucleotide sequence ID" value="NZ_CP065915.1"/>
</dbReference>
<dbReference type="Pfam" id="PF13704">
    <property type="entry name" value="Glyco_tranf_2_4"/>
    <property type="match status" value="1"/>
</dbReference>
<sequence>MRGISVTPDRNRPAVMSCMRDEGAHLLEWLAYHRAVGFGEVVVATNDCSDGTDALLDALAAAGEVTHLRNDVPDGTPPQHSGTALAMAHLRARGAHWVLHIDADEFLNVQTGHGTVDDLLAVAPDADCICIGWRNFGDGGHAAWPGATLPHFTRREGPPKPDESYFKCLFRLASFDHAYAHMPTRPTMANPTLVNAAGQQLKNDQLFADAPRVRFFPVRDALRLDRVAINHYGVKSPDVFTMKLARGRGENTRGHQKYRLGSEWHRRANRNEVEDTTILRHWPATEAGIARLRALPGVAEAEARCLAWFDDRRLETAE</sequence>
<dbReference type="Proteomes" id="UP000314011">
    <property type="component" value="Unassembled WGS sequence"/>
</dbReference>
<evidence type="ECO:0000313" key="5">
    <source>
        <dbReference type="Proteomes" id="UP000314011"/>
    </source>
</evidence>